<dbReference type="SUPFAM" id="SSF52091">
    <property type="entry name" value="SpoIIaa-like"/>
    <property type="match status" value="1"/>
</dbReference>
<dbReference type="EMBL" id="CP045875">
    <property type="protein sequence ID" value="QGG49151.1"/>
    <property type="molecule type" value="Genomic_DNA"/>
</dbReference>
<organism evidence="4 5">
    <name type="scientific">Heliorestis convoluta</name>
    <dbReference type="NCBI Taxonomy" id="356322"/>
    <lineage>
        <taxon>Bacteria</taxon>
        <taxon>Bacillati</taxon>
        <taxon>Bacillota</taxon>
        <taxon>Clostridia</taxon>
        <taxon>Eubacteriales</taxon>
        <taxon>Heliobacteriaceae</taxon>
        <taxon>Heliorestis</taxon>
    </lineage>
</organism>
<feature type="domain" description="STAS" evidence="3">
    <location>
        <begin position="2"/>
        <end position="109"/>
    </location>
</feature>
<evidence type="ECO:0000313" key="5">
    <source>
        <dbReference type="Proteomes" id="UP000366051"/>
    </source>
</evidence>
<name>A0A5Q2N4B0_9FIRM</name>
<keyword evidence="5" id="KW-1185">Reference proteome</keyword>
<evidence type="ECO:0000259" key="3">
    <source>
        <dbReference type="PROSITE" id="PS50801"/>
    </source>
</evidence>
<gene>
    <name evidence="4" type="ORF">FTV88_3076</name>
</gene>
<dbReference type="InterPro" id="IPR036513">
    <property type="entry name" value="STAS_dom_sf"/>
</dbReference>
<dbReference type="CDD" id="cd07043">
    <property type="entry name" value="STAS_anti-anti-sigma_factors"/>
    <property type="match status" value="1"/>
</dbReference>
<sequence>MLDFEMKEKEGITVLRFYGSIGAANAQKLKLAFQKLPEENDRLIINLGVSFITSEAIGYLIQIYKKYKEKKGDIVLCNISDNVRTVLEMIRLHKVITIVENEEKAVAYFYQESK</sequence>
<evidence type="ECO:0000256" key="1">
    <source>
        <dbReference type="ARBA" id="ARBA00009013"/>
    </source>
</evidence>
<dbReference type="AlphaFoldDB" id="A0A5Q2N4B0"/>
<dbReference type="KEGG" id="hcv:FTV88_3076"/>
<protein>
    <recommendedName>
        <fullName evidence="2">Anti-sigma factor antagonist</fullName>
    </recommendedName>
</protein>
<comment type="similarity">
    <text evidence="1 2">Belongs to the anti-sigma-factor antagonist family.</text>
</comment>
<accession>A0A5Q2N4B0</accession>
<dbReference type="InterPro" id="IPR003658">
    <property type="entry name" value="Anti-sigma_ant"/>
</dbReference>
<dbReference type="GO" id="GO:0043856">
    <property type="term" value="F:anti-sigma factor antagonist activity"/>
    <property type="evidence" value="ECO:0007669"/>
    <property type="project" value="InterPro"/>
</dbReference>
<proteinExistence type="inferred from homology"/>
<dbReference type="Pfam" id="PF01740">
    <property type="entry name" value="STAS"/>
    <property type="match status" value="1"/>
</dbReference>
<dbReference type="NCBIfam" id="TIGR00377">
    <property type="entry name" value="ant_ant_sig"/>
    <property type="match status" value="1"/>
</dbReference>
<dbReference type="PROSITE" id="PS50801">
    <property type="entry name" value="STAS"/>
    <property type="match status" value="1"/>
</dbReference>
<dbReference type="Proteomes" id="UP000366051">
    <property type="component" value="Chromosome"/>
</dbReference>
<dbReference type="PANTHER" id="PTHR33495">
    <property type="entry name" value="ANTI-SIGMA FACTOR ANTAGONIST TM_1081-RELATED-RELATED"/>
    <property type="match status" value="1"/>
</dbReference>
<dbReference type="InterPro" id="IPR002645">
    <property type="entry name" value="STAS_dom"/>
</dbReference>
<evidence type="ECO:0000313" key="4">
    <source>
        <dbReference type="EMBL" id="QGG49151.1"/>
    </source>
</evidence>
<evidence type="ECO:0000256" key="2">
    <source>
        <dbReference type="RuleBase" id="RU003749"/>
    </source>
</evidence>
<reference evidence="5" key="1">
    <citation type="submission" date="2019-11" db="EMBL/GenBank/DDBJ databases">
        <title>Genome sequence of Heliorestis convoluta strain HH, an alkaliphilic and minimalistic phototrophic bacterium from a soda lake in Egypt.</title>
        <authorList>
            <person name="Dewey E.D."/>
            <person name="Stokes L.M."/>
            <person name="Burchell B.M."/>
            <person name="Shaffer K.N."/>
            <person name="Huntington A.M."/>
            <person name="Baker J.M."/>
            <person name="Nadendla S."/>
            <person name="Giglio M.G."/>
            <person name="Touchman J.W."/>
            <person name="Blankenship R.E."/>
            <person name="Madigan M.T."/>
            <person name="Sattley W.M."/>
        </authorList>
    </citation>
    <scope>NUCLEOTIDE SEQUENCE [LARGE SCALE GENOMIC DNA]</scope>
    <source>
        <strain evidence="5">HH</strain>
    </source>
</reference>
<dbReference type="Gene3D" id="3.30.750.24">
    <property type="entry name" value="STAS domain"/>
    <property type="match status" value="1"/>
</dbReference>